<keyword evidence="8 9" id="KW-0472">Membrane</keyword>
<feature type="compositionally biased region" description="Gly residues" evidence="10">
    <location>
        <begin position="7"/>
        <end position="20"/>
    </location>
</feature>
<evidence type="ECO:0000256" key="10">
    <source>
        <dbReference type="SAM" id="MobiDB-lite"/>
    </source>
</evidence>
<dbReference type="Pfam" id="PF26002">
    <property type="entry name" value="Beta-barrel_AprE"/>
    <property type="match status" value="1"/>
</dbReference>
<dbReference type="PANTHER" id="PTHR30386">
    <property type="entry name" value="MEMBRANE FUSION SUBUNIT OF EMRAB-TOLC MULTIDRUG EFFLUX PUMP"/>
    <property type="match status" value="1"/>
</dbReference>
<evidence type="ECO:0000256" key="5">
    <source>
        <dbReference type="ARBA" id="ARBA00022519"/>
    </source>
</evidence>
<dbReference type="PANTHER" id="PTHR30386:SF17">
    <property type="entry name" value="ALKALINE PROTEASE SECRETION PROTEIN APRE"/>
    <property type="match status" value="1"/>
</dbReference>
<gene>
    <name evidence="13" type="ORF">ACFSCT_00325</name>
</gene>
<dbReference type="InterPro" id="IPR058781">
    <property type="entry name" value="HH_AprE-like"/>
</dbReference>
<evidence type="ECO:0000256" key="4">
    <source>
        <dbReference type="ARBA" id="ARBA00022475"/>
    </source>
</evidence>
<accession>A0ABW4R3E6</accession>
<dbReference type="PRINTS" id="PR01490">
    <property type="entry name" value="RTXTOXIND"/>
</dbReference>
<evidence type="ECO:0000256" key="9">
    <source>
        <dbReference type="RuleBase" id="RU365093"/>
    </source>
</evidence>
<dbReference type="EMBL" id="JBHUEN010000003">
    <property type="protein sequence ID" value="MFD1880158.1"/>
    <property type="molecule type" value="Genomic_DNA"/>
</dbReference>
<keyword evidence="7 9" id="KW-1133">Transmembrane helix</keyword>
<dbReference type="InterPro" id="IPR058982">
    <property type="entry name" value="Beta-barrel_AprE"/>
</dbReference>
<keyword evidence="4 9" id="KW-1003">Cell membrane</keyword>
<evidence type="ECO:0000256" key="2">
    <source>
        <dbReference type="ARBA" id="ARBA00009477"/>
    </source>
</evidence>
<comment type="subcellular location">
    <subcellularLocation>
        <location evidence="1 9">Cell inner membrane</location>
        <topology evidence="1 9">Single-pass membrane protein</topology>
    </subcellularLocation>
</comment>
<evidence type="ECO:0000313" key="14">
    <source>
        <dbReference type="Proteomes" id="UP001597213"/>
    </source>
</evidence>
<keyword evidence="6 9" id="KW-0812">Transmembrane</keyword>
<evidence type="ECO:0000313" key="13">
    <source>
        <dbReference type="EMBL" id="MFD1880158.1"/>
    </source>
</evidence>
<feature type="transmembrane region" description="Helical" evidence="9">
    <location>
        <begin position="67"/>
        <end position="88"/>
    </location>
</feature>
<evidence type="ECO:0000256" key="6">
    <source>
        <dbReference type="ARBA" id="ARBA00022692"/>
    </source>
</evidence>
<comment type="caution">
    <text evidence="13">The sequence shown here is derived from an EMBL/GenBank/DDBJ whole genome shotgun (WGS) entry which is preliminary data.</text>
</comment>
<evidence type="ECO:0000256" key="8">
    <source>
        <dbReference type="ARBA" id="ARBA00023136"/>
    </source>
</evidence>
<evidence type="ECO:0000259" key="11">
    <source>
        <dbReference type="Pfam" id="PF25994"/>
    </source>
</evidence>
<reference evidence="14" key="1">
    <citation type="journal article" date="2019" name="Int. J. Syst. Evol. Microbiol.">
        <title>The Global Catalogue of Microorganisms (GCM) 10K type strain sequencing project: providing services to taxonomists for standard genome sequencing and annotation.</title>
        <authorList>
            <consortium name="The Broad Institute Genomics Platform"/>
            <consortium name="The Broad Institute Genome Sequencing Center for Infectious Disease"/>
            <person name="Wu L."/>
            <person name="Ma J."/>
        </authorList>
    </citation>
    <scope>NUCLEOTIDE SEQUENCE [LARGE SCALE GENOMIC DNA]</scope>
    <source>
        <strain evidence="14">CCUG 56029</strain>
    </source>
</reference>
<feature type="domain" description="AprE-like beta-barrel" evidence="12">
    <location>
        <begin position="376"/>
        <end position="465"/>
    </location>
</feature>
<protein>
    <recommendedName>
        <fullName evidence="9">Membrane fusion protein (MFP) family protein</fullName>
    </recommendedName>
</protein>
<evidence type="ECO:0000256" key="3">
    <source>
        <dbReference type="ARBA" id="ARBA00022448"/>
    </source>
</evidence>
<dbReference type="RefSeq" id="WP_379139298.1">
    <property type="nucleotide sequence ID" value="NZ_JBHUEN010000003.1"/>
</dbReference>
<keyword evidence="3 9" id="KW-0813">Transport</keyword>
<comment type="similarity">
    <text evidence="2 9">Belongs to the membrane fusion protein (MFP) (TC 8.A.1) family.</text>
</comment>
<sequence length="488" mass="53186">MSDPSNPGGGQGGGQGGGLPAFGTAPVAKLPTTTGNPPPPANAPPPSTAIPKPEPIPERPAWSARGAVWLGILSLILFVGGFGAWAAMTSIAGAVVAPGQVEVEQRRQVVQHPEGGVVSEILVREGQQVQADDILIRLDGSLLKTELAIVEGQYFELLARRGRLEAERADSDTITFPPDLIDNAAERPEIQTLMQGQTSLFEARRETLRQAIEQLDKQSEQVAAQINGIDAQSKALRDQRAFIDKELTDQRSLLAKGLAQQPRVLALEREAASLDGELGQMIAARAQAETKRTEIGIVRLQQISERRETAETDLREMGYRELELAERRRSLTDQIARLDIRAPASGIVYELKVTTPHSVIRAAEPVLYIVPQDRPLVISARVAPINVDEVSVGQPVTLRFASFSSRTTPEIDGQVSRISADAVVDEATRIPYYRTEVTLLPDQIDKLGGLQLVPGMPVEVYIRTGERSPIAYLLKPFTDYFVRAFRET</sequence>
<feature type="region of interest" description="Disordered" evidence="10">
    <location>
        <begin position="1"/>
        <end position="58"/>
    </location>
</feature>
<dbReference type="Proteomes" id="UP001597213">
    <property type="component" value="Unassembled WGS sequence"/>
</dbReference>
<proteinExistence type="inferred from homology"/>
<keyword evidence="14" id="KW-1185">Reference proteome</keyword>
<feature type="compositionally biased region" description="Pro residues" evidence="10">
    <location>
        <begin position="36"/>
        <end position="54"/>
    </location>
</feature>
<dbReference type="NCBIfam" id="TIGR01843">
    <property type="entry name" value="type_I_hlyD"/>
    <property type="match status" value="1"/>
</dbReference>
<dbReference type="Pfam" id="PF25994">
    <property type="entry name" value="HH_AprE"/>
    <property type="match status" value="1"/>
</dbReference>
<evidence type="ECO:0000256" key="1">
    <source>
        <dbReference type="ARBA" id="ARBA00004377"/>
    </source>
</evidence>
<keyword evidence="5 9" id="KW-0997">Cell inner membrane</keyword>
<feature type="domain" description="AprE-like long alpha-helical hairpin" evidence="11">
    <location>
        <begin position="144"/>
        <end position="334"/>
    </location>
</feature>
<organism evidence="13 14">
    <name type="scientific">Paracoccus pacificus</name>
    <dbReference type="NCBI Taxonomy" id="1463598"/>
    <lineage>
        <taxon>Bacteria</taxon>
        <taxon>Pseudomonadati</taxon>
        <taxon>Pseudomonadota</taxon>
        <taxon>Alphaproteobacteria</taxon>
        <taxon>Rhodobacterales</taxon>
        <taxon>Paracoccaceae</taxon>
        <taxon>Paracoccus</taxon>
    </lineage>
</organism>
<name>A0ABW4R3E6_9RHOB</name>
<evidence type="ECO:0000259" key="12">
    <source>
        <dbReference type="Pfam" id="PF26002"/>
    </source>
</evidence>
<evidence type="ECO:0000256" key="7">
    <source>
        <dbReference type="ARBA" id="ARBA00022989"/>
    </source>
</evidence>
<dbReference type="InterPro" id="IPR010129">
    <property type="entry name" value="T1SS_HlyD"/>
</dbReference>
<dbReference type="InterPro" id="IPR050739">
    <property type="entry name" value="MFP"/>
</dbReference>
<dbReference type="Gene3D" id="2.40.30.170">
    <property type="match status" value="1"/>
</dbReference>